<dbReference type="Proteomes" id="UP001201812">
    <property type="component" value="Unassembled WGS sequence"/>
</dbReference>
<feature type="compositionally biased region" description="Acidic residues" evidence="1">
    <location>
        <begin position="9"/>
        <end position="20"/>
    </location>
</feature>
<feature type="region of interest" description="Disordered" evidence="1">
    <location>
        <begin position="1"/>
        <end position="41"/>
    </location>
</feature>
<proteinExistence type="predicted"/>
<evidence type="ECO:0000256" key="1">
    <source>
        <dbReference type="SAM" id="MobiDB-lite"/>
    </source>
</evidence>
<sequence>MTDRRVDFTETESEDSDNDENVNPARNSHASSGLKTSRNTKKCDQDYYRCRFARTKGFNCKAKLKVIFDAKSEAVTVWKTSAEHTKSVALVKSVSIKKELCKHILLVKYEKEEFRWPEEFAALPLNTKFTGRPRKRQLVTRYQGN</sequence>
<organism evidence="2 3">
    <name type="scientific">Ditylenchus destructor</name>
    <dbReference type="NCBI Taxonomy" id="166010"/>
    <lineage>
        <taxon>Eukaryota</taxon>
        <taxon>Metazoa</taxon>
        <taxon>Ecdysozoa</taxon>
        <taxon>Nematoda</taxon>
        <taxon>Chromadorea</taxon>
        <taxon>Rhabditida</taxon>
        <taxon>Tylenchina</taxon>
        <taxon>Tylenchomorpha</taxon>
        <taxon>Sphaerularioidea</taxon>
        <taxon>Anguinidae</taxon>
        <taxon>Anguininae</taxon>
        <taxon>Ditylenchus</taxon>
    </lineage>
</organism>
<evidence type="ECO:0000313" key="2">
    <source>
        <dbReference type="EMBL" id="KAI1698857.1"/>
    </source>
</evidence>
<gene>
    <name evidence="2" type="ORF">DdX_17655</name>
</gene>
<dbReference type="EMBL" id="JAKKPZ010000201">
    <property type="protein sequence ID" value="KAI1698857.1"/>
    <property type="molecule type" value="Genomic_DNA"/>
</dbReference>
<protein>
    <submittedName>
        <fullName evidence="2">Uncharacterized protein</fullName>
    </submittedName>
</protein>
<evidence type="ECO:0000313" key="3">
    <source>
        <dbReference type="Proteomes" id="UP001201812"/>
    </source>
</evidence>
<reference evidence="2" key="1">
    <citation type="submission" date="2022-01" db="EMBL/GenBank/DDBJ databases">
        <title>Genome Sequence Resource for Two Populations of Ditylenchus destructor, the Migratory Endoparasitic Phytonematode.</title>
        <authorList>
            <person name="Zhang H."/>
            <person name="Lin R."/>
            <person name="Xie B."/>
        </authorList>
    </citation>
    <scope>NUCLEOTIDE SEQUENCE</scope>
    <source>
        <strain evidence="2">BazhouSP</strain>
    </source>
</reference>
<keyword evidence="3" id="KW-1185">Reference proteome</keyword>
<comment type="caution">
    <text evidence="2">The sequence shown here is derived from an EMBL/GenBank/DDBJ whole genome shotgun (WGS) entry which is preliminary data.</text>
</comment>
<feature type="compositionally biased region" description="Polar residues" evidence="1">
    <location>
        <begin position="24"/>
        <end position="37"/>
    </location>
</feature>
<dbReference type="AlphaFoldDB" id="A0AAD4MLA3"/>
<accession>A0AAD4MLA3</accession>
<name>A0AAD4MLA3_9BILA</name>